<evidence type="ECO:0008006" key="4">
    <source>
        <dbReference type="Google" id="ProtNLM"/>
    </source>
</evidence>
<comment type="caution">
    <text evidence="2">The sequence shown here is derived from an EMBL/GenBank/DDBJ whole genome shotgun (WGS) entry which is preliminary data.</text>
</comment>
<feature type="region of interest" description="Disordered" evidence="1">
    <location>
        <begin position="94"/>
        <end position="114"/>
    </location>
</feature>
<evidence type="ECO:0000313" key="3">
    <source>
        <dbReference type="Proteomes" id="UP001153050"/>
    </source>
</evidence>
<accession>A0ABM9DN82</accession>
<keyword evidence="3" id="KW-1185">Reference proteome</keyword>
<protein>
    <recommendedName>
        <fullName evidence="4">Secreted protein</fullName>
    </recommendedName>
</protein>
<gene>
    <name evidence="2" type="ORF">MES5069_190064</name>
</gene>
<evidence type="ECO:0000256" key="1">
    <source>
        <dbReference type="SAM" id="MobiDB-lite"/>
    </source>
</evidence>
<name>A0ABM9DN82_9HYPH</name>
<reference evidence="2 3" key="1">
    <citation type="submission" date="2022-03" db="EMBL/GenBank/DDBJ databases">
        <authorList>
            <person name="Brunel B."/>
        </authorList>
    </citation>
    <scope>NUCLEOTIDE SEQUENCE [LARGE SCALE GENOMIC DNA]</scope>
    <source>
        <strain evidence="2">STM5069sample</strain>
    </source>
</reference>
<dbReference type="Proteomes" id="UP001153050">
    <property type="component" value="Unassembled WGS sequence"/>
</dbReference>
<dbReference type="EMBL" id="CAKXZT010000101">
    <property type="protein sequence ID" value="CAH2398100.1"/>
    <property type="molecule type" value="Genomic_DNA"/>
</dbReference>
<proteinExistence type="predicted"/>
<evidence type="ECO:0000313" key="2">
    <source>
        <dbReference type="EMBL" id="CAH2398100.1"/>
    </source>
</evidence>
<sequence>MKEVRTECVGAVRLAVHMHRIACTYQSLAIRLLFHRVAAASYCHSPRLMSEHHQKLSSAARFVGVCRHATQEATKARERKVTRSLLKRDTRCPHCEADPQARSSRRGSFSCASF</sequence>
<organism evidence="2 3">
    <name type="scientific">Mesorhizobium escarrei</name>
    <dbReference type="NCBI Taxonomy" id="666018"/>
    <lineage>
        <taxon>Bacteria</taxon>
        <taxon>Pseudomonadati</taxon>
        <taxon>Pseudomonadota</taxon>
        <taxon>Alphaproteobacteria</taxon>
        <taxon>Hyphomicrobiales</taxon>
        <taxon>Phyllobacteriaceae</taxon>
        <taxon>Mesorhizobium</taxon>
    </lineage>
</organism>